<accession>A0A0E0E9N8</accession>
<dbReference type="EnsemblPlants" id="OMERI07G07470.1">
    <property type="protein sequence ID" value="OMERI07G07470.1"/>
    <property type="gene ID" value="OMERI07G07470"/>
</dbReference>
<dbReference type="AlphaFoldDB" id="A0A0E0E9N8"/>
<protein>
    <submittedName>
        <fullName evidence="1">Uncharacterized protein</fullName>
    </submittedName>
</protein>
<name>A0A0E0E9N8_9ORYZ</name>
<organism evidence="1">
    <name type="scientific">Oryza meridionalis</name>
    <dbReference type="NCBI Taxonomy" id="40149"/>
    <lineage>
        <taxon>Eukaryota</taxon>
        <taxon>Viridiplantae</taxon>
        <taxon>Streptophyta</taxon>
        <taxon>Embryophyta</taxon>
        <taxon>Tracheophyta</taxon>
        <taxon>Spermatophyta</taxon>
        <taxon>Magnoliopsida</taxon>
        <taxon>Liliopsida</taxon>
        <taxon>Poales</taxon>
        <taxon>Poaceae</taxon>
        <taxon>BOP clade</taxon>
        <taxon>Oryzoideae</taxon>
        <taxon>Oryzeae</taxon>
        <taxon>Oryzinae</taxon>
        <taxon>Oryza</taxon>
    </lineage>
</organism>
<dbReference type="Proteomes" id="UP000008021">
    <property type="component" value="Chromosome 7"/>
</dbReference>
<reference evidence="1" key="2">
    <citation type="submission" date="2018-05" db="EMBL/GenBank/DDBJ databases">
        <title>OmerRS3 (Oryza meridionalis Reference Sequence Version 3).</title>
        <authorList>
            <person name="Zhang J."/>
            <person name="Kudrna D."/>
            <person name="Lee S."/>
            <person name="Talag J."/>
            <person name="Welchert J."/>
            <person name="Wing R.A."/>
        </authorList>
    </citation>
    <scope>NUCLEOTIDE SEQUENCE [LARGE SCALE GENOMIC DNA]</scope>
    <source>
        <strain evidence="1">cv. OR44</strain>
    </source>
</reference>
<reference evidence="1" key="1">
    <citation type="submission" date="2015-04" db="UniProtKB">
        <authorList>
            <consortium name="EnsemblPlants"/>
        </authorList>
    </citation>
    <scope>IDENTIFICATION</scope>
</reference>
<proteinExistence type="predicted"/>
<sequence length="99" mass="10573">MARTELVLLFVHGRDIDGAAQGLMLHKDTGVVILSPATADATTNKKRNHGDLAVDLLLVALSDGNPDGPQWRQPQCTAQPLPLLYCTTLSLLLSSSSTH</sequence>
<keyword evidence="2" id="KW-1185">Reference proteome</keyword>
<dbReference type="HOGENOM" id="CLU_2324329_0_0_1"/>
<evidence type="ECO:0000313" key="1">
    <source>
        <dbReference type="EnsemblPlants" id="OMERI07G07470.1"/>
    </source>
</evidence>
<dbReference type="Gramene" id="OMERI07G07470.1">
    <property type="protein sequence ID" value="OMERI07G07470.1"/>
    <property type="gene ID" value="OMERI07G07470"/>
</dbReference>
<evidence type="ECO:0000313" key="2">
    <source>
        <dbReference type="Proteomes" id="UP000008021"/>
    </source>
</evidence>